<dbReference type="Gene3D" id="3.40.630.30">
    <property type="match status" value="1"/>
</dbReference>
<evidence type="ECO:0000256" key="2">
    <source>
        <dbReference type="SAM" id="Phobius"/>
    </source>
</evidence>
<reference evidence="4" key="1">
    <citation type="submission" date="2020-05" db="EMBL/GenBank/DDBJ databases">
        <title>Mycena genomes resolve the evolution of fungal bioluminescence.</title>
        <authorList>
            <person name="Tsai I.J."/>
        </authorList>
    </citation>
    <scope>NUCLEOTIDE SEQUENCE</scope>
    <source>
        <strain evidence="4">160909Yilan</strain>
    </source>
</reference>
<dbReference type="OrthoDB" id="41532at2759"/>
<organism evidence="4 5">
    <name type="scientific">Mycena sanguinolenta</name>
    <dbReference type="NCBI Taxonomy" id="230812"/>
    <lineage>
        <taxon>Eukaryota</taxon>
        <taxon>Fungi</taxon>
        <taxon>Dikarya</taxon>
        <taxon>Basidiomycota</taxon>
        <taxon>Agaricomycotina</taxon>
        <taxon>Agaricomycetes</taxon>
        <taxon>Agaricomycetidae</taxon>
        <taxon>Agaricales</taxon>
        <taxon>Marasmiineae</taxon>
        <taxon>Mycenaceae</taxon>
        <taxon>Mycena</taxon>
    </lineage>
</organism>
<feature type="transmembrane region" description="Helical" evidence="2">
    <location>
        <begin position="49"/>
        <end position="65"/>
    </location>
</feature>
<keyword evidence="2" id="KW-0812">Transmembrane</keyword>
<dbReference type="SUPFAM" id="SSF55729">
    <property type="entry name" value="Acyl-CoA N-acyltransferases (Nat)"/>
    <property type="match status" value="1"/>
</dbReference>
<dbReference type="PANTHER" id="PTHR13947:SF37">
    <property type="entry name" value="LD18367P"/>
    <property type="match status" value="1"/>
</dbReference>
<feature type="transmembrane region" description="Helical" evidence="2">
    <location>
        <begin position="71"/>
        <end position="90"/>
    </location>
</feature>
<keyword evidence="2" id="KW-0472">Membrane</keyword>
<dbReference type="CDD" id="cd04301">
    <property type="entry name" value="NAT_SF"/>
    <property type="match status" value="1"/>
</dbReference>
<keyword evidence="5" id="KW-1185">Reference proteome</keyword>
<dbReference type="Proteomes" id="UP000623467">
    <property type="component" value="Unassembled WGS sequence"/>
</dbReference>
<dbReference type="InterPro" id="IPR016181">
    <property type="entry name" value="Acyl_CoA_acyltransferase"/>
</dbReference>
<dbReference type="GO" id="GO:0008080">
    <property type="term" value="F:N-acetyltransferase activity"/>
    <property type="evidence" value="ECO:0007669"/>
    <property type="project" value="InterPro"/>
</dbReference>
<accession>A0A8H7D4E1</accession>
<keyword evidence="1 4" id="KW-0808">Transferase</keyword>
<dbReference type="Pfam" id="PF00583">
    <property type="entry name" value="Acetyltransf_1"/>
    <property type="match status" value="1"/>
</dbReference>
<proteinExistence type="predicted"/>
<dbReference type="EMBL" id="JACAZH010000009">
    <property type="protein sequence ID" value="KAF7358962.1"/>
    <property type="molecule type" value="Genomic_DNA"/>
</dbReference>
<keyword evidence="2" id="KW-1133">Transmembrane helix</keyword>
<dbReference type="InterPro" id="IPR050769">
    <property type="entry name" value="NAT_camello-type"/>
</dbReference>
<protein>
    <submittedName>
        <fullName evidence="4">N-acetyltransferase domain-containing protein</fullName>
    </submittedName>
</protein>
<comment type="caution">
    <text evidence="4">The sequence shown here is derived from an EMBL/GenBank/DDBJ whole genome shotgun (WGS) entry which is preliminary data.</text>
</comment>
<name>A0A8H7D4E1_9AGAR</name>
<dbReference type="PANTHER" id="PTHR13947">
    <property type="entry name" value="GNAT FAMILY N-ACETYLTRANSFERASE"/>
    <property type="match status" value="1"/>
</dbReference>
<dbReference type="PROSITE" id="PS51186">
    <property type="entry name" value="GNAT"/>
    <property type="match status" value="1"/>
</dbReference>
<evidence type="ECO:0000259" key="3">
    <source>
        <dbReference type="PROSITE" id="PS51186"/>
    </source>
</evidence>
<feature type="domain" description="N-acetyltransferase" evidence="3">
    <location>
        <begin position="85"/>
        <end position="242"/>
    </location>
</feature>
<gene>
    <name evidence="4" type="ORF">MSAN_01236600</name>
</gene>
<evidence type="ECO:0000256" key="1">
    <source>
        <dbReference type="ARBA" id="ARBA00022679"/>
    </source>
</evidence>
<evidence type="ECO:0000313" key="5">
    <source>
        <dbReference type="Proteomes" id="UP000623467"/>
    </source>
</evidence>
<dbReference type="AlphaFoldDB" id="A0A8H7D4E1"/>
<dbReference type="InterPro" id="IPR000182">
    <property type="entry name" value="GNAT_dom"/>
</dbReference>
<sequence length="249" mass="27974">MASDDVQVRPYRASDFPQVRALLFEAFLTGKGSVAAVTARRFLWKAPMIAGYFFGLCGAVLLYYLPHWDNVPGVIGVGLASSVFIVFFIIRRAIRKAMNEFCEKVLATDMQDISAYYAPPAGFFVAVQPAKSDKKDDDAAKEEEVLGFVALEYKPDKKTHTAELRRIVVGPKYRRRGVAKRLVGAIIEHAESVRGLDSIDLGTSEFQPAAKRLFQGLGWEFQKTDLQWLGFVDATIMRFSRPVETKKRR</sequence>
<evidence type="ECO:0000313" key="4">
    <source>
        <dbReference type="EMBL" id="KAF7358962.1"/>
    </source>
</evidence>